<name>G7JQB7_MEDTR</name>
<reference evidence="2 4" key="2">
    <citation type="journal article" date="2014" name="BMC Genomics">
        <title>An improved genome release (version Mt4.0) for the model legume Medicago truncatula.</title>
        <authorList>
            <person name="Tang H."/>
            <person name="Krishnakumar V."/>
            <person name="Bidwell S."/>
            <person name="Rosen B."/>
            <person name="Chan A."/>
            <person name="Zhou S."/>
            <person name="Gentzbittel L."/>
            <person name="Childs K.L."/>
            <person name="Yandell M."/>
            <person name="Gundlach H."/>
            <person name="Mayer K.F."/>
            <person name="Schwartz D.C."/>
            <person name="Town C.D."/>
        </authorList>
    </citation>
    <scope>GENOME REANNOTATION</scope>
    <source>
        <strain evidence="3 4">cv. Jemalong A17</strain>
    </source>
</reference>
<gene>
    <name evidence="2" type="ordered locus">MTR_4g034850</name>
</gene>
<protein>
    <submittedName>
        <fullName evidence="2 3">Uncharacterized protein</fullName>
    </submittedName>
</protein>
<sequence length="88" mass="9684">MVDDDTATDSTMEPDFDTEKQVAAMKTRSDVEKYLAKQYELASQVKPGKKTKKQKSPKNQVGTSSAGIRTRSKKGQNNNISPCVGCEK</sequence>
<dbReference type="AlphaFoldDB" id="G7JQB7"/>
<dbReference type="PaxDb" id="3880-AES87806"/>
<dbReference type="EMBL" id="CM001220">
    <property type="protein sequence ID" value="AES87806.1"/>
    <property type="molecule type" value="Genomic_DNA"/>
</dbReference>
<evidence type="ECO:0000313" key="2">
    <source>
        <dbReference type="EMBL" id="AES87806.1"/>
    </source>
</evidence>
<feature type="compositionally biased region" description="Basic residues" evidence="1">
    <location>
        <begin position="47"/>
        <end position="56"/>
    </location>
</feature>
<feature type="compositionally biased region" description="Acidic residues" evidence="1">
    <location>
        <begin position="1"/>
        <end position="16"/>
    </location>
</feature>
<keyword evidence="4" id="KW-1185">Reference proteome</keyword>
<evidence type="ECO:0000313" key="3">
    <source>
        <dbReference type="EnsemblPlants" id="AES87806"/>
    </source>
</evidence>
<dbReference type="HOGENOM" id="CLU_2472456_0_0_1"/>
<evidence type="ECO:0000256" key="1">
    <source>
        <dbReference type="SAM" id="MobiDB-lite"/>
    </source>
</evidence>
<feature type="region of interest" description="Disordered" evidence="1">
    <location>
        <begin position="1"/>
        <end position="22"/>
    </location>
</feature>
<accession>G7JQB7</accession>
<reference evidence="2 4" key="1">
    <citation type="journal article" date="2011" name="Nature">
        <title>The Medicago genome provides insight into the evolution of rhizobial symbioses.</title>
        <authorList>
            <person name="Young N.D."/>
            <person name="Debelle F."/>
            <person name="Oldroyd G.E."/>
            <person name="Geurts R."/>
            <person name="Cannon S.B."/>
            <person name="Udvardi M.K."/>
            <person name="Benedito V.A."/>
            <person name="Mayer K.F."/>
            <person name="Gouzy J."/>
            <person name="Schoof H."/>
            <person name="Van de Peer Y."/>
            <person name="Proost S."/>
            <person name="Cook D.R."/>
            <person name="Meyers B.C."/>
            <person name="Spannagl M."/>
            <person name="Cheung F."/>
            <person name="De Mita S."/>
            <person name="Krishnakumar V."/>
            <person name="Gundlach H."/>
            <person name="Zhou S."/>
            <person name="Mudge J."/>
            <person name="Bharti A.K."/>
            <person name="Murray J.D."/>
            <person name="Naoumkina M.A."/>
            <person name="Rosen B."/>
            <person name="Silverstein K.A."/>
            <person name="Tang H."/>
            <person name="Rombauts S."/>
            <person name="Zhao P.X."/>
            <person name="Zhou P."/>
            <person name="Barbe V."/>
            <person name="Bardou P."/>
            <person name="Bechner M."/>
            <person name="Bellec A."/>
            <person name="Berger A."/>
            <person name="Berges H."/>
            <person name="Bidwell S."/>
            <person name="Bisseling T."/>
            <person name="Choisne N."/>
            <person name="Couloux A."/>
            <person name="Denny R."/>
            <person name="Deshpande S."/>
            <person name="Dai X."/>
            <person name="Doyle J.J."/>
            <person name="Dudez A.M."/>
            <person name="Farmer A.D."/>
            <person name="Fouteau S."/>
            <person name="Franken C."/>
            <person name="Gibelin C."/>
            <person name="Gish J."/>
            <person name="Goldstein S."/>
            <person name="Gonzalez A.J."/>
            <person name="Green P.J."/>
            <person name="Hallab A."/>
            <person name="Hartog M."/>
            <person name="Hua A."/>
            <person name="Humphray S.J."/>
            <person name="Jeong D.H."/>
            <person name="Jing Y."/>
            <person name="Jocker A."/>
            <person name="Kenton S.M."/>
            <person name="Kim D.J."/>
            <person name="Klee K."/>
            <person name="Lai H."/>
            <person name="Lang C."/>
            <person name="Lin S."/>
            <person name="Macmil S.L."/>
            <person name="Magdelenat G."/>
            <person name="Matthews L."/>
            <person name="McCorrison J."/>
            <person name="Monaghan E.L."/>
            <person name="Mun J.H."/>
            <person name="Najar F.Z."/>
            <person name="Nicholson C."/>
            <person name="Noirot C."/>
            <person name="O'Bleness M."/>
            <person name="Paule C.R."/>
            <person name="Poulain J."/>
            <person name="Prion F."/>
            <person name="Qin B."/>
            <person name="Qu C."/>
            <person name="Retzel E.F."/>
            <person name="Riddle C."/>
            <person name="Sallet E."/>
            <person name="Samain S."/>
            <person name="Samson N."/>
            <person name="Sanders I."/>
            <person name="Saurat O."/>
            <person name="Scarpelli C."/>
            <person name="Schiex T."/>
            <person name="Segurens B."/>
            <person name="Severin A.J."/>
            <person name="Sherrier D.J."/>
            <person name="Shi R."/>
            <person name="Sims S."/>
            <person name="Singer S.R."/>
            <person name="Sinharoy S."/>
            <person name="Sterck L."/>
            <person name="Viollet A."/>
            <person name="Wang B.B."/>
            <person name="Wang K."/>
            <person name="Wang M."/>
            <person name="Wang X."/>
            <person name="Warfsmann J."/>
            <person name="Weissenbach J."/>
            <person name="White D.D."/>
            <person name="White J.D."/>
            <person name="Wiley G.B."/>
            <person name="Wincker P."/>
            <person name="Xing Y."/>
            <person name="Yang L."/>
            <person name="Yao Z."/>
            <person name="Ying F."/>
            <person name="Zhai J."/>
            <person name="Zhou L."/>
            <person name="Zuber A."/>
            <person name="Denarie J."/>
            <person name="Dixon R.A."/>
            <person name="May G.D."/>
            <person name="Schwartz D.C."/>
            <person name="Rogers J."/>
            <person name="Quetier F."/>
            <person name="Town C.D."/>
            <person name="Roe B.A."/>
        </authorList>
    </citation>
    <scope>NUCLEOTIDE SEQUENCE [LARGE SCALE GENOMIC DNA]</scope>
    <source>
        <strain evidence="2">A17</strain>
        <strain evidence="3 4">cv. Jemalong A17</strain>
    </source>
</reference>
<feature type="region of interest" description="Disordered" evidence="1">
    <location>
        <begin position="45"/>
        <end position="88"/>
    </location>
</feature>
<proteinExistence type="predicted"/>
<reference evidence="3" key="3">
    <citation type="submission" date="2015-04" db="UniProtKB">
        <authorList>
            <consortium name="EnsemblPlants"/>
        </authorList>
    </citation>
    <scope>IDENTIFICATION</scope>
    <source>
        <strain evidence="3">cv. Jemalong A17</strain>
    </source>
</reference>
<evidence type="ECO:0000313" key="4">
    <source>
        <dbReference type="Proteomes" id="UP000002051"/>
    </source>
</evidence>
<organism evidence="2 4">
    <name type="scientific">Medicago truncatula</name>
    <name type="common">Barrel medic</name>
    <name type="synonym">Medicago tribuloides</name>
    <dbReference type="NCBI Taxonomy" id="3880"/>
    <lineage>
        <taxon>Eukaryota</taxon>
        <taxon>Viridiplantae</taxon>
        <taxon>Streptophyta</taxon>
        <taxon>Embryophyta</taxon>
        <taxon>Tracheophyta</taxon>
        <taxon>Spermatophyta</taxon>
        <taxon>Magnoliopsida</taxon>
        <taxon>eudicotyledons</taxon>
        <taxon>Gunneridae</taxon>
        <taxon>Pentapetalae</taxon>
        <taxon>rosids</taxon>
        <taxon>fabids</taxon>
        <taxon>Fabales</taxon>
        <taxon>Fabaceae</taxon>
        <taxon>Papilionoideae</taxon>
        <taxon>50 kb inversion clade</taxon>
        <taxon>NPAAA clade</taxon>
        <taxon>Hologalegina</taxon>
        <taxon>IRL clade</taxon>
        <taxon>Trifolieae</taxon>
        <taxon>Medicago</taxon>
    </lineage>
</organism>
<dbReference type="EnsemblPlants" id="AES87806">
    <property type="protein sequence ID" value="AES87806"/>
    <property type="gene ID" value="MTR_4g034850"/>
</dbReference>
<dbReference type="Proteomes" id="UP000002051">
    <property type="component" value="Chromosome 4"/>
</dbReference>